<feature type="region of interest" description="Disordered" evidence="1">
    <location>
        <begin position="1"/>
        <end position="32"/>
    </location>
</feature>
<dbReference type="EMBL" id="MU857019">
    <property type="protein sequence ID" value="KAK4151368.1"/>
    <property type="molecule type" value="Genomic_DNA"/>
</dbReference>
<feature type="compositionally biased region" description="Basic and acidic residues" evidence="1">
    <location>
        <begin position="10"/>
        <end position="20"/>
    </location>
</feature>
<feature type="domain" description="DUF7924" evidence="2">
    <location>
        <begin position="195"/>
        <end position="299"/>
    </location>
</feature>
<organism evidence="3 4">
    <name type="scientific">Chaetomidium leptoderma</name>
    <dbReference type="NCBI Taxonomy" id="669021"/>
    <lineage>
        <taxon>Eukaryota</taxon>
        <taxon>Fungi</taxon>
        <taxon>Dikarya</taxon>
        <taxon>Ascomycota</taxon>
        <taxon>Pezizomycotina</taxon>
        <taxon>Sordariomycetes</taxon>
        <taxon>Sordariomycetidae</taxon>
        <taxon>Sordariales</taxon>
        <taxon>Chaetomiaceae</taxon>
        <taxon>Chaetomidium</taxon>
    </lineage>
</organism>
<evidence type="ECO:0000313" key="3">
    <source>
        <dbReference type="EMBL" id="KAK4151368.1"/>
    </source>
</evidence>
<reference evidence="3" key="1">
    <citation type="journal article" date="2023" name="Mol. Phylogenet. Evol.">
        <title>Genome-scale phylogeny and comparative genomics of the fungal order Sordariales.</title>
        <authorList>
            <person name="Hensen N."/>
            <person name="Bonometti L."/>
            <person name="Westerberg I."/>
            <person name="Brannstrom I.O."/>
            <person name="Guillou S."/>
            <person name="Cros-Aarteil S."/>
            <person name="Calhoun S."/>
            <person name="Haridas S."/>
            <person name="Kuo A."/>
            <person name="Mondo S."/>
            <person name="Pangilinan J."/>
            <person name="Riley R."/>
            <person name="LaButti K."/>
            <person name="Andreopoulos B."/>
            <person name="Lipzen A."/>
            <person name="Chen C."/>
            <person name="Yan M."/>
            <person name="Daum C."/>
            <person name="Ng V."/>
            <person name="Clum A."/>
            <person name="Steindorff A."/>
            <person name="Ohm R.A."/>
            <person name="Martin F."/>
            <person name="Silar P."/>
            <person name="Natvig D.O."/>
            <person name="Lalanne C."/>
            <person name="Gautier V."/>
            <person name="Ament-Velasquez S.L."/>
            <person name="Kruys A."/>
            <person name="Hutchinson M.I."/>
            <person name="Powell A.J."/>
            <person name="Barry K."/>
            <person name="Miller A.N."/>
            <person name="Grigoriev I.V."/>
            <person name="Debuchy R."/>
            <person name="Gladieux P."/>
            <person name="Hiltunen Thoren M."/>
            <person name="Johannesson H."/>
        </authorList>
    </citation>
    <scope>NUCLEOTIDE SEQUENCE</scope>
    <source>
        <strain evidence="3">CBS 538.74</strain>
    </source>
</reference>
<name>A0AAN6VH34_9PEZI</name>
<evidence type="ECO:0000256" key="1">
    <source>
        <dbReference type="SAM" id="MobiDB-lite"/>
    </source>
</evidence>
<reference evidence="3" key="2">
    <citation type="submission" date="2023-05" db="EMBL/GenBank/DDBJ databases">
        <authorList>
            <consortium name="Lawrence Berkeley National Laboratory"/>
            <person name="Steindorff A."/>
            <person name="Hensen N."/>
            <person name="Bonometti L."/>
            <person name="Westerberg I."/>
            <person name="Brannstrom I.O."/>
            <person name="Guillou S."/>
            <person name="Cros-Aarteil S."/>
            <person name="Calhoun S."/>
            <person name="Haridas S."/>
            <person name="Kuo A."/>
            <person name="Mondo S."/>
            <person name="Pangilinan J."/>
            <person name="Riley R."/>
            <person name="Labutti K."/>
            <person name="Andreopoulos B."/>
            <person name="Lipzen A."/>
            <person name="Chen C."/>
            <person name="Yanf M."/>
            <person name="Daum C."/>
            <person name="Ng V."/>
            <person name="Clum A."/>
            <person name="Ohm R."/>
            <person name="Martin F."/>
            <person name="Silar P."/>
            <person name="Natvig D."/>
            <person name="Lalanne C."/>
            <person name="Gautier V."/>
            <person name="Ament-Velasquez S.L."/>
            <person name="Kruys A."/>
            <person name="Hutchinson M.I."/>
            <person name="Powell A.J."/>
            <person name="Barry K."/>
            <person name="Miller A.N."/>
            <person name="Grigoriev I.V."/>
            <person name="Debuchy R."/>
            <person name="Gladieux P."/>
            <person name="Thoren M.H."/>
            <person name="Johannesson H."/>
        </authorList>
    </citation>
    <scope>NUCLEOTIDE SEQUENCE</scope>
    <source>
        <strain evidence="3">CBS 538.74</strain>
    </source>
</reference>
<accession>A0AAN6VH34</accession>
<proteinExistence type="predicted"/>
<evidence type="ECO:0000259" key="2">
    <source>
        <dbReference type="Pfam" id="PF25545"/>
    </source>
</evidence>
<dbReference type="InterPro" id="IPR057684">
    <property type="entry name" value="DUF7924"/>
</dbReference>
<sequence>MAQAQNRKRAYVDDLSQEHRPNKKIKSRGGPHGSWNFPPEFWDGLSKVWLTRCALRELDRRNNAQPAPEPAVPVVYTTDLARFVRDGGLDLRYLRGHMIDHYIYRDDRAQEPAGMDEILGVMADPPRASLSPSRFDETTFKAFRSSDSRAKDKYDVLIDMVPYITGPNQGNHFAARRTVMGNLESLTGGNLAPASPDLYYGAHPESLDREVRDALSRRIIPSTTEDRPMAPNFSIEVKGPDGSAAVAARQALYDGAIGARGMHALQNYGEEEPAYDGKASAYSSTYHAGTLKLYAHHVTPPTAPGGRPEYHMT</sequence>
<gene>
    <name evidence="3" type="ORF">C8A00DRAFT_35978</name>
</gene>
<comment type="caution">
    <text evidence="3">The sequence shown here is derived from an EMBL/GenBank/DDBJ whole genome shotgun (WGS) entry which is preliminary data.</text>
</comment>
<dbReference type="Pfam" id="PF25545">
    <property type="entry name" value="DUF7924"/>
    <property type="match status" value="1"/>
</dbReference>
<dbReference type="Proteomes" id="UP001302745">
    <property type="component" value="Unassembled WGS sequence"/>
</dbReference>
<evidence type="ECO:0000313" key="4">
    <source>
        <dbReference type="Proteomes" id="UP001302745"/>
    </source>
</evidence>
<dbReference type="AlphaFoldDB" id="A0AAN6VH34"/>
<keyword evidence="4" id="KW-1185">Reference proteome</keyword>
<protein>
    <recommendedName>
        <fullName evidence="2">DUF7924 domain-containing protein</fullName>
    </recommendedName>
</protein>